<accession>A0A9P6WBZ6</accession>
<dbReference type="Proteomes" id="UP000750334">
    <property type="component" value="Unassembled WGS sequence"/>
</dbReference>
<dbReference type="Pfam" id="PF11312">
    <property type="entry name" value="Methyltransf_34"/>
    <property type="match status" value="1"/>
</dbReference>
<protein>
    <submittedName>
        <fullName evidence="1">25S rRNA (Uracil2843-N3)-methyltransferase</fullName>
    </submittedName>
</protein>
<reference evidence="1 2" key="1">
    <citation type="submission" date="2020-11" db="EMBL/GenBank/DDBJ databases">
        <title>Kefir isolates.</title>
        <authorList>
            <person name="Marcisauskas S."/>
            <person name="Kim Y."/>
            <person name="Blasche S."/>
        </authorList>
    </citation>
    <scope>NUCLEOTIDE SEQUENCE [LARGE SCALE GENOMIC DNA]</scope>
    <source>
        <strain evidence="1 2">OG2</strain>
    </source>
</reference>
<evidence type="ECO:0000313" key="1">
    <source>
        <dbReference type="EMBL" id="KAG0668222.1"/>
    </source>
</evidence>
<dbReference type="AlphaFoldDB" id="A0A9P6WBZ6"/>
<keyword evidence="2" id="KW-1185">Reference proteome</keyword>
<dbReference type="InterPro" id="IPR021463">
    <property type="entry name" value="Methyltransf_34"/>
</dbReference>
<comment type="caution">
    <text evidence="1">The sequence shown here is derived from an EMBL/GenBank/DDBJ whole genome shotgun (WGS) entry which is preliminary data.</text>
</comment>
<evidence type="ECO:0000313" key="2">
    <source>
        <dbReference type="Proteomes" id="UP000750334"/>
    </source>
</evidence>
<dbReference type="OrthoDB" id="6419443at2759"/>
<sequence length="162" mass="18137">MSLSQLPEHNEATLPPQEILDLFKRTFDHELYGDEENGLEILQEQIQEVKSHLYDRDYIGAFDNDTKRVAYCCRWSPARALGYASLFAHFDSIKEILSCSDGTDQNVLCIGGGAGAELVAIASIFTLSRPFMSKYAKKAETDDENGASKLNLQLVDIAQWDN</sequence>
<name>A0A9P6WBZ6_MAUEX</name>
<feature type="non-terminal residue" evidence="1">
    <location>
        <position position="162"/>
    </location>
</feature>
<proteinExistence type="predicted"/>
<gene>
    <name evidence="1" type="primary">BMT6</name>
    <name evidence="1" type="ORF">C6P45_004923</name>
</gene>
<organism evidence="1 2">
    <name type="scientific">Maudiozyma exigua</name>
    <name type="common">Yeast</name>
    <name type="synonym">Kazachstania exigua</name>
    <dbReference type="NCBI Taxonomy" id="34358"/>
    <lineage>
        <taxon>Eukaryota</taxon>
        <taxon>Fungi</taxon>
        <taxon>Dikarya</taxon>
        <taxon>Ascomycota</taxon>
        <taxon>Saccharomycotina</taxon>
        <taxon>Saccharomycetes</taxon>
        <taxon>Saccharomycetales</taxon>
        <taxon>Saccharomycetaceae</taxon>
        <taxon>Maudiozyma</taxon>
    </lineage>
</organism>
<dbReference type="EMBL" id="PUHR01000075">
    <property type="protein sequence ID" value="KAG0668222.1"/>
    <property type="molecule type" value="Genomic_DNA"/>
</dbReference>